<reference evidence="2" key="2">
    <citation type="submission" date="2004-02" db="EMBL/GenBank/DDBJ databases">
        <authorList>
            <consortium name="Genoscope"/>
            <consortium name="Whitehead Institute Centre for Genome Research"/>
        </authorList>
    </citation>
    <scope>NUCLEOTIDE SEQUENCE</scope>
</reference>
<evidence type="ECO:0000256" key="1">
    <source>
        <dbReference type="SAM" id="MobiDB-lite"/>
    </source>
</evidence>
<sequence>MERLARGRRHGAQGNPPSTSARKAKARLWRGGEGGSRLCDDHWPPVTQRRRMTSRHLAEEIHQGQKNGRCETKTETGKNSAYLGITDAPTQRKLRSRRGSEPFSSQLMESPARAGGSPAPHVHGAAAASGPTGQHAGAPLFTTKRKRIFSADFQAEDKRFSFRWEPITAGSSQPRFLQTVLAMKQRRVVLLGWDEGQGRREDVFEAGEGPTGTRLTRA</sequence>
<organism evidence="2">
    <name type="scientific">Tetraodon nigroviridis</name>
    <name type="common">Spotted green pufferfish</name>
    <name type="synonym">Chelonodon nigroviridis</name>
    <dbReference type="NCBI Taxonomy" id="99883"/>
    <lineage>
        <taxon>Eukaryota</taxon>
        <taxon>Metazoa</taxon>
        <taxon>Chordata</taxon>
        <taxon>Craniata</taxon>
        <taxon>Vertebrata</taxon>
        <taxon>Euteleostomi</taxon>
        <taxon>Actinopterygii</taxon>
        <taxon>Neopterygii</taxon>
        <taxon>Teleostei</taxon>
        <taxon>Neoteleostei</taxon>
        <taxon>Acanthomorphata</taxon>
        <taxon>Eupercaria</taxon>
        <taxon>Tetraodontiformes</taxon>
        <taxon>Tetradontoidea</taxon>
        <taxon>Tetraodontidae</taxon>
        <taxon>Tetraodon</taxon>
    </lineage>
</organism>
<dbReference type="AlphaFoldDB" id="Q4RMZ2"/>
<accession>Q4RMZ2</accession>
<reference evidence="2" key="1">
    <citation type="journal article" date="2004" name="Nature">
        <title>Genome duplication in the teleost fish Tetraodon nigroviridis reveals the early vertebrate proto-karyotype.</title>
        <authorList>
            <person name="Jaillon O."/>
            <person name="Aury J.-M."/>
            <person name="Brunet F."/>
            <person name="Petit J.-L."/>
            <person name="Stange-Thomann N."/>
            <person name="Mauceli E."/>
            <person name="Bouneau L."/>
            <person name="Fischer C."/>
            <person name="Ozouf-Costaz C."/>
            <person name="Bernot A."/>
            <person name="Nicaud S."/>
            <person name="Jaffe D."/>
            <person name="Fisher S."/>
            <person name="Lutfalla G."/>
            <person name="Dossat C."/>
            <person name="Segurens B."/>
            <person name="Dasilva C."/>
            <person name="Salanoubat M."/>
            <person name="Levy M."/>
            <person name="Boudet N."/>
            <person name="Castellano S."/>
            <person name="Anthouard V."/>
            <person name="Jubin C."/>
            <person name="Castelli V."/>
            <person name="Katinka M."/>
            <person name="Vacherie B."/>
            <person name="Biemont C."/>
            <person name="Skalli Z."/>
            <person name="Cattolico L."/>
            <person name="Poulain J."/>
            <person name="De Berardinis V."/>
            <person name="Cruaud C."/>
            <person name="Duprat S."/>
            <person name="Brottier P."/>
            <person name="Coutanceau J.-P."/>
            <person name="Gouzy J."/>
            <person name="Parra G."/>
            <person name="Lardier G."/>
            <person name="Chapple C."/>
            <person name="McKernan K.J."/>
            <person name="McEwan P."/>
            <person name="Bosak S."/>
            <person name="Kellis M."/>
            <person name="Volff J.-N."/>
            <person name="Guigo R."/>
            <person name="Zody M.C."/>
            <person name="Mesirov J."/>
            <person name="Lindblad-Toh K."/>
            <person name="Birren B."/>
            <person name="Nusbaum C."/>
            <person name="Kahn D."/>
            <person name="Robinson-Rechavi M."/>
            <person name="Laudet V."/>
            <person name="Schachter V."/>
            <person name="Quetier F."/>
            <person name="Saurin W."/>
            <person name="Scarpelli C."/>
            <person name="Wincker P."/>
            <person name="Lander E.S."/>
            <person name="Weissenbach J."/>
            <person name="Roest Crollius H."/>
        </authorList>
    </citation>
    <scope>NUCLEOTIDE SEQUENCE [LARGE SCALE GENOMIC DNA]</scope>
</reference>
<dbReference type="EMBL" id="CAAE01015017">
    <property type="protein sequence ID" value="CAG10240.1"/>
    <property type="molecule type" value="Genomic_DNA"/>
</dbReference>
<name>Q4RMZ2_TETNG</name>
<feature type="compositionally biased region" description="Basic residues" evidence="1">
    <location>
        <begin position="1"/>
        <end position="11"/>
    </location>
</feature>
<feature type="region of interest" description="Disordered" evidence="1">
    <location>
        <begin position="1"/>
        <end position="138"/>
    </location>
</feature>
<protein>
    <submittedName>
        <fullName evidence="2">(spotted green pufferfish) hypothetical protein</fullName>
    </submittedName>
</protein>
<evidence type="ECO:0000313" key="2">
    <source>
        <dbReference type="EMBL" id="CAG10240.1"/>
    </source>
</evidence>
<feature type="compositionally biased region" description="Basic and acidic residues" evidence="1">
    <location>
        <begin position="56"/>
        <end position="76"/>
    </location>
</feature>
<gene>
    <name evidence="2" type="ORF">GSTENG00031813001</name>
</gene>
<dbReference type="KEGG" id="tng:GSTEN00031813G001"/>
<comment type="caution">
    <text evidence="2">The sequence shown here is derived from an EMBL/GenBank/DDBJ whole genome shotgun (WGS) entry which is preliminary data.</text>
</comment>
<proteinExistence type="predicted"/>